<evidence type="ECO:0008006" key="4">
    <source>
        <dbReference type="Google" id="ProtNLM"/>
    </source>
</evidence>
<proteinExistence type="predicted"/>
<reference evidence="2 3" key="1">
    <citation type="submission" date="2017-02" db="EMBL/GenBank/DDBJ databases">
        <title>Complete genome sequence of the drought resistance-promoting endophyte Pantoea alhagi LTYR-11Z.</title>
        <authorList>
            <person name="Zhang L."/>
        </authorList>
    </citation>
    <scope>NUCLEOTIDE SEQUENCE [LARGE SCALE GENOMIC DNA]</scope>
    <source>
        <strain evidence="2 3">LTYR-11Z</strain>
    </source>
</reference>
<sequence>MKNMLLSATLSITALTSTGLQAHELWLNVPPVTAGNPLQIEMGYGENFPHGEPIPAARQALFAPLRVTGSDGKVTEFPINSEQYKFSQNNTVSGSVLVTATYKPAFWSLKPDGEKYQWRQSNKSQWAGSYCMESTMSAKTVSYAGAPGNNNALTQPTGVRLEFVPEVDPATLKTGDTLTLTLLANGKPLANHEVGIAMVDLSGPRVAAKPHAHHHHHHSVDANLSHPALAHTYAYENAAMKDRTDSSGKLSLPILKAGQWLLMTANDTPYEDKAVCDIHLDQTTFGFSVAK</sequence>
<feature type="signal peptide" evidence="1">
    <location>
        <begin position="1"/>
        <end position="22"/>
    </location>
</feature>
<evidence type="ECO:0000256" key="1">
    <source>
        <dbReference type="SAM" id="SignalP"/>
    </source>
</evidence>
<protein>
    <recommendedName>
        <fullName evidence="4">Cobalt ABC transporter substrate-binding protein</fullName>
    </recommendedName>
</protein>
<feature type="chain" id="PRO_5012416143" description="Cobalt ABC transporter substrate-binding protein" evidence="1">
    <location>
        <begin position="23"/>
        <end position="291"/>
    </location>
</feature>
<dbReference type="STRING" id="1891675.B1H58_19210"/>
<keyword evidence="1" id="KW-0732">Signal</keyword>
<dbReference type="KEGG" id="palh:B1H58_19210"/>
<gene>
    <name evidence="2" type="ORF">B1H58_19210</name>
</gene>
<dbReference type="EMBL" id="CP019706">
    <property type="protein sequence ID" value="ARJ43969.1"/>
    <property type="molecule type" value="Genomic_DNA"/>
</dbReference>
<dbReference type="Pfam" id="PF10670">
    <property type="entry name" value="DUF4198"/>
    <property type="match status" value="1"/>
</dbReference>
<keyword evidence="3" id="KW-1185">Reference proteome</keyword>
<name>A0A1W6BA84_9GAMM</name>
<organism evidence="2 3">
    <name type="scientific">Pantoea alhagi</name>
    <dbReference type="NCBI Taxonomy" id="1891675"/>
    <lineage>
        <taxon>Bacteria</taxon>
        <taxon>Pseudomonadati</taxon>
        <taxon>Pseudomonadota</taxon>
        <taxon>Gammaproteobacteria</taxon>
        <taxon>Enterobacterales</taxon>
        <taxon>Erwiniaceae</taxon>
        <taxon>Pantoea</taxon>
    </lineage>
</organism>
<dbReference type="InterPro" id="IPR019613">
    <property type="entry name" value="DUF4198"/>
</dbReference>
<evidence type="ECO:0000313" key="2">
    <source>
        <dbReference type="EMBL" id="ARJ43969.1"/>
    </source>
</evidence>
<dbReference type="AlphaFoldDB" id="A0A1W6BA84"/>
<evidence type="ECO:0000313" key="3">
    <source>
        <dbReference type="Proteomes" id="UP000192900"/>
    </source>
</evidence>
<dbReference type="Proteomes" id="UP000192900">
    <property type="component" value="Chromosome"/>
</dbReference>
<dbReference type="RefSeq" id="WP_167373302.1">
    <property type="nucleotide sequence ID" value="NZ_CP019706.1"/>
</dbReference>
<accession>A0A1W6BA84</accession>